<gene>
    <name evidence="3" type="ORF">FUG_LOCUS114679</name>
</gene>
<dbReference type="EMBL" id="CAAKMV010000088">
    <property type="protein sequence ID" value="VIO54134.1"/>
    <property type="molecule type" value="Genomic_DNA"/>
</dbReference>
<keyword evidence="1" id="KW-0175">Coiled coil</keyword>
<keyword evidence="2" id="KW-1133">Transmembrane helix</keyword>
<protein>
    <recommendedName>
        <fullName evidence="4">G domain-containing protein</fullName>
    </recommendedName>
</protein>
<dbReference type="Gene3D" id="3.40.50.300">
    <property type="entry name" value="P-loop containing nucleotide triphosphate hydrolases"/>
    <property type="match status" value="1"/>
</dbReference>
<proteinExistence type="predicted"/>
<feature type="transmembrane region" description="Helical" evidence="2">
    <location>
        <begin position="405"/>
        <end position="428"/>
    </location>
</feature>
<name>A0A4E9D681_GIBZA</name>
<feature type="coiled-coil region" evidence="1">
    <location>
        <begin position="293"/>
        <end position="403"/>
    </location>
</feature>
<dbReference type="AlphaFoldDB" id="A0A4E9D681"/>
<evidence type="ECO:0008006" key="4">
    <source>
        <dbReference type="Google" id="ProtNLM"/>
    </source>
</evidence>
<accession>A0A4E9D681</accession>
<evidence type="ECO:0000313" key="3">
    <source>
        <dbReference type="EMBL" id="VIO54134.1"/>
    </source>
</evidence>
<evidence type="ECO:0000256" key="1">
    <source>
        <dbReference type="SAM" id="Coils"/>
    </source>
</evidence>
<feature type="coiled-coil region" evidence="1">
    <location>
        <begin position="213"/>
        <end position="266"/>
    </location>
</feature>
<dbReference type="InterPro" id="IPR027417">
    <property type="entry name" value="P-loop_NTPase"/>
</dbReference>
<keyword evidence="2" id="KW-0812">Transmembrane</keyword>
<organism evidence="3">
    <name type="scientific">Gibberella zeae</name>
    <name type="common">Wheat head blight fungus</name>
    <name type="synonym">Fusarium graminearum</name>
    <dbReference type="NCBI Taxonomy" id="5518"/>
    <lineage>
        <taxon>Eukaryota</taxon>
        <taxon>Fungi</taxon>
        <taxon>Dikarya</taxon>
        <taxon>Ascomycota</taxon>
        <taxon>Pezizomycotina</taxon>
        <taxon>Sordariomycetes</taxon>
        <taxon>Hypocreomycetidae</taxon>
        <taxon>Hypocreales</taxon>
        <taxon>Nectriaceae</taxon>
        <taxon>Fusarium</taxon>
    </lineage>
</organism>
<keyword evidence="2" id="KW-0472">Membrane</keyword>
<sequence length="441" mass="48890">MRVTGAGKSTFIHHVTGEQVGIGHGLISHTIGVSIYTHRVTPKRCVYLIDTSGFDDTSRSDTEVLKEVAFFFSQLYRKNVQLAGIIYLHRITDNRVSGSALKNLSMFNKLCGESAFGNVVLCTSMWNNLGTVLPEIGNEREQELIATSSFWGAMHAGGSQVARWQGTKESAEAVVDKIIKIHNESGKAMLKIQEELVDGGMSLDETGAGREVQREILEAKAELKKRITQLQKAQEEMIQQSNETLARELASQRKVFEERLAETTEAQETLKISLETLMEQKEAEYEKLLTGAVSEQKQLAAALQEKAAEFQRARLEQLEDEESFQEAQAEFAYEVESLKQKIKDQDNKMEQQKLEAELKAAEDLKAELEKQRIGEEKTAMVNTQKIEQDLKKKERRKQRMRDGTAILGTVAGVASAIAGVATMNPALIGTGASMTAGSMSS</sequence>
<dbReference type="SUPFAM" id="SSF52540">
    <property type="entry name" value="P-loop containing nucleoside triphosphate hydrolases"/>
    <property type="match status" value="1"/>
</dbReference>
<reference evidence="3" key="1">
    <citation type="submission" date="2019-04" db="EMBL/GenBank/DDBJ databases">
        <authorList>
            <person name="Melise S."/>
            <person name="Noan J."/>
            <person name="Okalmin O."/>
        </authorList>
    </citation>
    <scope>NUCLEOTIDE SEQUENCE</scope>
    <source>
        <strain evidence="3">FN9</strain>
    </source>
</reference>
<evidence type="ECO:0000256" key="2">
    <source>
        <dbReference type="SAM" id="Phobius"/>
    </source>
</evidence>
<dbReference type="CDD" id="cd00882">
    <property type="entry name" value="Ras_like_GTPase"/>
    <property type="match status" value="1"/>
</dbReference>